<feature type="non-terminal residue" evidence="2">
    <location>
        <position position="310"/>
    </location>
</feature>
<reference evidence="2" key="1">
    <citation type="journal article" date="2014" name="Front. Microbiol.">
        <title>High frequency of phylogenetically diverse reductive dehalogenase-homologous genes in deep subseafloor sedimentary metagenomes.</title>
        <authorList>
            <person name="Kawai M."/>
            <person name="Futagami T."/>
            <person name="Toyoda A."/>
            <person name="Takaki Y."/>
            <person name="Nishi S."/>
            <person name="Hori S."/>
            <person name="Arai W."/>
            <person name="Tsubouchi T."/>
            <person name="Morono Y."/>
            <person name="Uchiyama I."/>
            <person name="Ito T."/>
            <person name="Fujiyama A."/>
            <person name="Inagaki F."/>
            <person name="Takami H."/>
        </authorList>
    </citation>
    <scope>NUCLEOTIDE SEQUENCE</scope>
    <source>
        <strain evidence="2">Expedition CK06-06</strain>
    </source>
</reference>
<dbReference type="Pfam" id="PF00395">
    <property type="entry name" value="SLH"/>
    <property type="match status" value="1"/>
</dbReference>
<accession>X0RES5</accession>
<gene>
    <name evidence="2" type="ORF">S01H1_16662</name>
</gene>
<evidence type="ECO:0000259" key="1">
    <source>
        <dbReference type="PROSITE" id="PS51272"/>
    </source>
</evidence>
<protein>
    <recommendedName>
        <fullName evidence="1">SLH domain-containing protein</fullName>
    </recommendedName>
</protein>
<comment type="caution">
    <text evidence="2">The sequence shown here is derived from an EMBL/GenBank/DDBJ whole genome shotgun (WGS) entry which is preliminary data.</text>
</comment>
<proteinExistence type="predicted"/>
<dbReference type="AlphaFoldDB" id="X0RES5"/>
<organism evidence="2">
    <name type="scientific">marine sediment metagenome</name>
    <dbReference type="NCBI Taxonomy" id="412755"/>
    <lineage>
        <taxon>unclassified sequences</taxon>
        <taxon>metagenomes</taxon>
        <taxon>ecological metagenomes</taxon>
    </lineage>
</organism>
<name>X0RES5_9ZZZZ</name>
<dbReference type="EMBL" id="BARS01008777">
    <property type="protein sequence ID" value="GAF67268.1"/>
    <property type="molecule type" value="Genomic_DNA"/>
</dbReference>
<sequence>MGLTNSEFVTKVFDHMKNTQCEVNLCHEMSDHRPEEVARCNLQKRWVFDPPMPGYDWYEATVNHAEAIQMLSVFPGDHPVPAEITEEWLDGELAGIEPKTCPLSNGEFMAKAYNHYVSASCKENKCPEMSDHRPEELGRCNLQVMGIYGEPMPGYDWYEASTSYQEVDRVAKMLFVASMPFVLDGPANGEPLTSEWLDTQLNKIDVETPCQCPVITRAELAKSLIIKIDGLADYEAPATPTFDDVPADAWYYDYVEAAVQLGIVSGYTDAAGNLTGLFGPGDTVNRAAMVKVVITAVDGLLNYMAPTTPT</sequence>
<dbReference type="PROSITE" id="PS51272">
    <property type="entry name" value="SLH"/>
    <property type="match status" value="1"/>
</dbReference>
<dbReference type="InterPro" id="IPR001119">
    <property type="entry name" value="SLH_dom"/>
</dbReference>
<evidence type="ECO:0000313" key="2">
    <source>
        <dbReference type="EMBL" id="GAF67268.1"/>
    </source>
</evidence>
<feature type="domain" description="SLH" evidence="1">
    <location>
        <begin position="238"/>
        <end position="307"/>
    </location>
</feature>